<dbReference type="EMBL" id="FOUU01000006">
    <property type="protein sequence ID" value="SFM91116.1"/>
    <property type="molecule type" value="Genomic_DNA"/>
</dbReference>
<gene>
    <name evidence="2" type="ORF">SAMN05660836_01927</name>
</gene>
<dbReference type="OrthoDB" id="9803916at2"/>
<dbReference type="Proteomes" id="UP000199611">
    <property type="component" value="Unassembled WGS sequence"/>
</dbReference>
<reference evidence="2 3" key="1">
    <citation type="submission" date="2016-10" db="EMBL/GenBank/DDBJ databases">
        <authorList>
            <person name="de Groot N.N."/>
        </authorList>
    </citation>
    <scope>NUCLEOTIDE SEQUENCE [LARGE SCALE GENOMIC DNA]</scope>
    <source>
        <strain evidence="2 3">DSM 9990</strain>
    </source>
</reference>
<dbReference type="CDD" id="cd07713">
    <property type="entry name" value="DHPS-like_MBL-fold"/>
    <property type="match status" value="1"/>
</dbReference>
<evidence type="ECO:0000259" key="1">
    <source>
        <dbReference type="SMART" id="SM00849"/>
    </source>
</evidence>
<dbReference type="Gene3D" id="3.60.15.10">
    <property type="entry name" value="Ribonuclease Z/Hydroxyacylglutathione hydrolase-like"/>
    <property type="match status" value="1"/>
</dbReference>
<name>A0A1I4UQ73_9BACT</name>
<dbReference type="SUPFAM" id="SSF56281">
    <property type="entry name" value="Metallo-hydrolase/oxidoreductase"/>
    <property type="match status" value="1"/>
</dbReference>
<keyword evidence="3" id="KW-1185">Reference proteome</keyword>
<organism evidence="2 3">
    <name type="scientific">Thermodesulforhabdus norvegica</name>
    <dbReference type="NCBI Taxonomy" id="39841"/>
    <lineage>
        <taxon>Bacteria</taxon>
        <taxon>Pseudomonadati</taxon>
        <taxon>Thermodesulfobacteriota</taxon>
        <taxon>Syntrophobacteria</taxon>
        <taxon>Syntrophobacterales</taxon>
        <taxon>Thermodesulforhabdaceae</taxon>
        <taxon>Thermodesulforhabdus</taxon>
    </lineage>
</organism>
<dbReference type="SMART" id="SM00849">
    <property type="entry name" value="Lactamase_B"/>
    <property type="match status" value="1"/>
</dbReference>
<dbReference type="AlphaFoldDB" id="A0A1I4UQ73"/>
<dbReference type="InterPro" id="IPR036866">
    <property type="entry name" value="RibonucZ/Hydroxyglut_hydro"/>
</dbReference>
<dbReference type="Pfam" id="PF00753">
    <property type="entry name" value="Lactamase_B"/>
    <property type="match status" value="1"/>
</dbReference>
<dbReference type="PANTHER" id="PTHR13754">
    <property type="entry name" value="METALLO-BETA-LACTAMASE SUPERFAMILY PROTEIN"/>
    <property type="match status" value="1"/>
</dbReference>
<dbReference type="PANTHER" id="PTHR13754:SF13">
    <property type="entry name" value="METALLO-BETA-LACTAMASE SUPERFAMILY PROTEIN (AFU_ORTHOLOGUE AFUA_3G07630)"/>
    <property type="match status" value="1"/>
</dbReference>
<dbReference type="GO" id="GO:0016740">
    <property type="term" value="F:transferase activity"/>
    <property type="evidence" value="ECO:0007669"/>
    <property type="project" value="TreeGrafter"/>
</dbReference>
<dbReference type="InterPro" id="IPR052926">
    <property type="entry name" value="Metallo-beta-lactamase_dom"/>
</dbReference>
<protein>
    <submittedName>
        <fullName evidence="2">7,8-dihydropterin-6-yl-methyl-4-(Beta-D-ribofuranosyl)aminobenzene 5'-phosphate synthase</fullName>
    </submittedName>
</protein>
<evidence type="ECO:0000313" key="2">
    <source>
        <dbReference type="EMBL" id="SFM91116.1"/>
    </source>
</evidence>
<dbReference type="STRING" id="39841.SAMN05660836_01927"/>
<feature type="domain" description="Metallo-beta-lactamase" evidence="1">
    <location>
        <begin position="21"/>
        <end position="249"/>
    </location>
</feature>
<dbReference type="InterPro" id="IPR001279">
    <property type="entry name" value="Metallo-B-lactamas"/>
</dbReference>
<dbReference type="InterPro" id="IPR041712">
    <property type="entry name" value="DHPS-like_MBL-fold"/>
</dbReference>
<dbReference type="RefSeq" id="WP_093395347.1">
    <property type="nucleotide sequence ID" value="NZ_FOUU01000006.1"/>
</dbReference>
<proteinExistence type="predicted"/>
<sequence>MWRITVVCENSVSRPGFLGEHGFAAYVKTPDDTILFDTGQGFTLVPNSLRLQIDLRRVDKVALSHGHFDHTGGLLAFLGLKGPCTIIAHSDVLSERFRMMPVAGEEKPMSIGIPWYESYLTSRGARFQWVSEWSEISPGVFITGEVPRKTSFETGDPKFLVRDDDGFVPDPFRDDYSLVLDTPKGLVVILGCAHSGIINILNHVRDKTGKREIYAVLGGTHLDFTSPEQLNSTVEALGDFSIEKIAVSHCTGQKAAARLYAEFGDRFDFAPVGYTIEVS</sequence>
<accession>A0A1I4UQ73</accession>
<evidence type="ECO:0000313" key="3">
    <source>
        <dbReference type="Proteomes" id="UP000199611"/>
    </source>
</evidence>